<gene>
    <name evidence="1" type="ORF">DERP_006683</name>
</gene>
<comment type="caution">
    <text evidence="1">The sequence shown here is derived from an EMBL/GenBank/DDBJ whole genome shotgun (WGS) entry which is preliminary data.</text>
</comment>
<reference evidence="1 2" key="1">
    <citation type="journal article" date="2018" name="J. Allergy Clin. Immunol.">
        <title>High-quality assembly of Dermatophagoides pteronyssinus genome and transcriptome reveals a wide range of novel allergens.</title>
        <authorList>
            <person name="Liu X.Y."/>
            <person name="Yang K.Y."/>
            <person name="Wang M.Q."/>
            <person name="Kwok J.S."/>
            <person name="Zeng X."/>
            <person name="Yang Z."/>
            <person name="Xiao X.J."/>
            <person name="Lau C.P."/>
            <person name="Li Y."/>
            <person name="Huang Z.M."/>
            <person name="Ba J.G."/>
            <person name="Yim A.K."/>
            <person name="Ouyang C.Y."/>
            <person name="Ngai S.M."/>
            <person name="Chan T.F."/>
            <person name="Leung E.L."/>
            <person name="Liu L."/>
            <person name="Liu Z.G."/>
            <person name="Tsui S.K."/>
        </authorList>
    </citation>
    <scope>NUCLEOTIDE SEQUENCE [LARGE SCALE GENOMIC DNA]</scope>
    <source>
        <strain evidence="1">Derp</strain>
    </source>
</reference>
<organism evidence="1 2">
    <name type="scientific">Dermatophagoides pteronyssinus</name>
    <name type="common">European house dust mite</name>
    <dbReference type="NCBI Taxonomy" id="6956"/>
    <lineage>
        <taxon>Eukaryota</taxon>
        <taxon>Metazoa</taxon>
        <taxon>Ecdysozoa</taxon>
        <taxon>Arthropoda</taxon>
        <taxon>Chelicerata</taxon>
        <taxon>Arachnida</taxon>
        <taxon>Acari</taxon>
        <taxon>Acariformes</taxon>
        <taxon>Sarcoptiformes</taxon>
        <taxon>Astigmata</taxon>
        <taxon>Psoroptidia</taxon>
        <taxon>Analgoidea</taxon>
        <taxon>Pyroglyphidae</taxon>
        <taxon>Dermatophagoidinae</taxon>
        <taxon>Dermatophagoides</taxon>
    </lineage>
</organism>
<keyword evidence="2" id="KW-1185">Reference proteome</keyword>
<evidence type="ECO:0000313" key="1">
    <source>
        <dbReference type="EMBL" id="KAH9412716.1"/>
    </source>
</evidence>
<dbReference type="Proteomes" id="UP000887458">
    <property type="component" value="Unassembled WGS sequence"/>
</dbReference>
<protein>
    <submittedName>
        <fullName evidence="1">Uncharacterized protein</fullName>
    </submittedName>
</protein>
<accession>A0ABQ8IQV8</accession>
<sequence length="60" mass="6899">MHSPNYLRMLFAQKQNIGKDATIANPHHQLAANIFTMCACLGLDRFEPIKYSMENCQMIK</sequence>
<proteinExistence type="predicted"/>
<evidence type="ECO:0000313" key="2">
    <source>
        <dbReference type="Proteomes" id="UP000887458"/>
    </source>
</evidence>
<reference evidence="1 2" key="2">
    <citation type="journal article" date="2022" name="Mol. Biol. Evol.">
        <title>Comparative Genomics Reveals Insights into the Divergent Evolution of Astigmatic Mites and Household Pest Adaptations.</title>
        <authorList>
            <person name="Xiong Q."/>
            <person name="Wan A.T."/>
            <person name="Liu X."/>
            <person name="Fung C.S."/>
            <person name="Xiao X."/>
            <person name="Malainual N."/>
            <person name="Hou J."/>
            <person name="Wang L."/>
            <person name="Wang M."/>
            <person name="Yang K.Y."/>
            <person name="Cui Y."/>
            <person name="Leung E.L."/>
            <person name="Nong W."/>
            <person name="Shin S.K."/>
            <person name="Au S.W."/>
            <person name="Jeong K.Y."/>
            <person name="Chew F.T."/>
            <person name="Hui J.H."/>
            <person name="Leung T.F."/>
            <person name="Tungtrongchitr A."/>
            <person name="Zhong N."/>
            <person name="Liu Z."/>
            <person name="Tsui S.K."/>
        </authorList>
    </citation>
    <scope>NUCLEOTIDE SEQUENCE [LARGE SCALE GENOMIC DNA]</scope>
    <source>
        <strain evidence="1">Derp</strain>
    </source>
</reference>
<dbReference type="EMBL" id="NJHN03000129">
    <property type="protein sequence ID" value="KAH9412716.1"/>
    <property type="molecule type" value="Genomic_DNA"/>
</dbReference>
<name>A0ABQ8IQV8_DERPT</name>